<dbReference type="AlphaFoldDB" id="A0A4E0QKJ5"/>
<evidence type="ECO:0000256" key="8">
    <source>
        <dbReference type="SAM" id="SignalP"/>
    </source>
</evidence>
<keyword evidence="3" id="KW-1134">Transmembrane beta strand</keyword>
<keyword evidence="5 8" id="KW-0732">Signal</keyword>
<comment type="similarity">
    <text evidence="2">Belongs to the OmpP1/FadL family.</text>
</comment>
<dbReference type="Proteomes" id="UP000030428">
    <property type="component" value="Unassembled WGS sequence"/>
</dbReference>
<comment type="subcellular location">
    <subcellularLocation>
        <location evidence="1">Cell outer membrane</location>
        <topology evidence="1">Multi-pass membrane protein</topology>
    </subcellularLocation>
</comment>
<evidence type="ECO:0008006" key="11">
    <source>
        <dbReference type="Google" id="ProtNLM"/>
    </source>
</evidence>
<dbReference type="GO" id="GO:0009279">
    <property type="term" value="C:cell outer membrane"/>
    <property type="evidence" value="ECO:0007669"/>
    <property type="project" value="UniProtKB-SubCell"/>
</dbReference>
<evidence type="ECO:0000256" key="5">
    <source>
        <dbReference type="ARBA" id="ARBA00022729"/>
    </source>
</evidence>
<keyword evidence="10" id="KW-1185">Reference proteome</keyword>
<dbReference type="InterPro" id="IPR005017">
    <property type="entry name" value="OMPP1/FadL/TodX"/>
</dbReference>
<keyword evidence="4" id="KW-0812">Transmembrane</keyword>
<organism evidence="9 10">
    <name type="scientific">Candidatus Thiomargarita nelsonii</name>
    <dbReference type="NCBI Taxonomy" id="1003181"/>
    <lineage>
        <taxon>Bacteria</taxon>
        <taxon>Pseudomonadati</taxon>
        <taxon>Pseudomonadota</taxon>
        <taxon>Gammaproteobacteria</taxon>
        <taxon>Thiotrichales</taxon>
        <taxon>Thiotrichaceae</taxon>
        <taxon>Thiomargarita</taxon>
    </lineage>
</organism>
<proteinExistence type="inferred from homology"/>
<dbReference type="EMBL" id="JSZA02000366">
    <property type="protein sequence ID" value="TGO01957.1"/>
    <property type="molecule type" value="Genomic_DNA"/>
</dbReference>
<dbReference type="Gene3D" id="2.40.160.60">
    <property type="entry name" value="Outer membrane protein transport protein (OMPP1/FadL/TodX)"/>
    <property type="match status" value="1"/>
</dbReference>
<accession>A0A4E0QKJ5</accession>
<dbReference type="GO" id="GO:0015483">
    <property type="term" value="F:long-chain fatty acid transporting porin activity"/>
    <property type="evidence" value="ECO:0007669"/>
    <property type="project" value="TreeGrafter"/>
</dbReference>
<evidence type="ECO:0000313" key="10">
    <source>
        <dbReference type="Proteomes" id="UP000030428"/>
    </source>
</evidence>
<keyword evidence="7" id="KW-0998">Cell outer membrane</keyword>
<keyword evidence="6" id="KW-0472">Membrane</keyword>
<sequence length="357" mass="39617">MKISGLILLMISNAVWATNGLIPHGFGIKAKGMGGASIAYQEETHGASWNPAGLAFIGNRFDFEKPDRQVDNDFNQKEYFILPELGLNVILKHKMNLGLLVYGNAGMHSHQSETEIDLSQLFFAPTLSKRFGKHAFGISLNMAYQRFLAKENLTDSMSEQGYDYSMGLGGSIGWQGQFADEITLGAFYRSRTSMDKLKAYKGLLAENGEIDVPSAFGVGVAFHASSKTVVAFDVIRVKYSDVKAFSNPRSEGDNKLGMGFGWNNQTSYKVGLSYKYNDRLSLRTGLNYSKSPNSGSESFFNQLTPEKQVTLGGTWQFDKRSEMSVFYMPVFDNILGGYGGEQSMYHNSFGVSYGWHF</sequence>
<feature type="signal peptide" evidence="8">
    <location>
        <begin position="1"/>
        <end position="17"/>
    </location>
</feature>
<evidence type="ECO:0000256" key="4">
    <source>
        <dbReference type="ARBA" id="ARBA00022692"/>
    </source>
</evidence>
<comment type="caution">
    <text evidence="9">The sequence shown here is derived from an EMBL/GenBank/DDBJ whole genome shotgun (WGS) entry which is preliminary data.</text>
</comment>
<dbReference type="SUPFAM" id="SSF56935">
    <property type="entry name" value="Porins"/>
    <property type="match status" value="1"/>
</dbReference>
<feature type="chain" id="PRO_5020028146" description="Membrane protein involved in aromatic hydrocarbon degradation" evidence="8">
    <location>
        <begin position="18"/>
        <end position="357"/>
    </location>
</feature>
<reference evidence="9 10" key="1">
    <citation type="journal article" date="2016" name="Front. Microbiol.">
        <title>Single-Cell (Meta-)Genomics of a Dimorphic Candidatus Thiomargarita nelsonii Reveals Genomic Plasticity.</title>
        <authorList>
            <person name="Flood B.E."/>
            <person name="Fliss P."/>
            <person name="Jones D.S."/>
            <person name="Dick G.J."/>
            <person name="Jain S."/>
            <person name="Kaster A.K."/>
            <person name="Winkel M."/>
            <person name="Mussmann M."/>
            <person name="Bailey J."/>
        </authorList>
    </citation>
    <scope>NUCLEOTIDE SEQUENCE [LARGE SCALE GENOMIC DNA]</scope>
    <source>
        <strain evidence="9">Hydrate Ridge</strain>
    </source>
</reference>
<evidence type="ECO:0000256" key="2">
    <source>
        <dbReference type="ARBA" id="ARBA00008163"/>
    </source>
</evidence>
<dbReference type="Pfam" id="PF03349">
    <property type="entry name" value="Toluene_X"/>
    <property type="match status" value="1"/>
</dbReference>
<evidence type="ECO:0000256" key="1">
    <source>
        <dbReference type="ARBA" id="ARBA00004571"/>
    </source>
</evidence>
<gene>
    <name evidence="9" type="ORF">PN36_33680</name>
</gene>
<protein>
    <recommendedName>
        <fullName evidence="11">Membrane protein involved in aromatic hydrocarbon degradation</fullName>
    </recommendedName>
</protein>
<dbReference type="PANTHER" id="PTHR35093">
    <property type="entry name" value="OUTER MEMBRANE PROTEIN NMB0088-RELATED"/>
    <property type="match status" value="1"/>
</dbReference>
<evidence type="ECO:0000313" key="9">
    <source>
        <dbReference type="EMBL" id="TGO01957.1"/>
    </source>
</evidence>
<evidence type="ECO:0000256" key="7">
    <source>
        <dbReference type="ARBA" id="ARBA00023237"/>
    </source>
</evidence>
<name>A0A4E0QKJ5_9GAMM</name>
<evidence type="ECO:0000256" key="3">
    <source>
        <dbReference type="ARBA" id="ARBA00022452"/>
    </source>
</evidence>
<dbReference type="PANTHER" id="PTHR35093:SF8">
    <property type="entry name" value="OUTER MEMBRANE PROTEIN NMB0088-RELATED"/>
    <property type="match status" value="1"/>
</dbReference>
<evidence type="ECO:0000256" key="6">
    <source>
        <dbReference type="ARBA" id="ARBA00023136"/>
    </source>
</evidence>